<gene>
    <name evidence="3" type="ORF">MSPICULIGERA_LOCUS5230</name>
</gene>
<reference evidence="3" key="1">
    <citation type="submission" date="2023-06" db="EMBL/GenBank/DDBJ databases">
        <authorList>
            <person name="Delattre M."/>
        </authorList>
    </citation>
    <scope>NUCLEOTIDE SEQUENCE</scope>
    <source>
        <strain evidence="3">AF72</strain>
    </source>
</reference>
<keyword evidence="2" id="KW-1133">Transmembrane helix</keyword>
<feature type="non-terminal residue" evidence="3">
    <location>
        <position position="498"/>
    </location>
</feature>
<keyword evidence="2" id="KW-0812">Transmembrane</keyword>
<organism evidence="3 4">
    <name type="scientific">Mesorhabditis spiculigera</name>
    <dbReference type="NCBI Taxonomy" id="96644"/>
    <lineage>
        <taxon>Eukaryota</taxon>
        <taxon>Metazoa</taxon>
        <taxon>Ecdysozoa</taxon>
        <taxon>Nematoda</taxon>
        <taxon>Chromadorea</taxon>
        <taxon>Rhabditida</taxon>
        <taxon>Rhabditina</taxon>
        <taxon>Rhabditomorpha</taxon>
        <taxon>Rhabditoidea</taxon>
        <taxon>Rhabditidae</taxon>
        <taxon>Mesorhabditinae</taxon>
        <taxon>Mesorhabditis</taxon>
    </lineage>
</organism>
<evidence type="ECO:0000256" key="1">
    <source>
        <dbReference type="SAM" id="MobiDB-lite"/>
    </source>
</evidence>
<evidence type="ECO:0000313" key="4">
    <source>
        <dbReference type="Proteomes" id="UP001177023"/>
    </source>
</evidence>
<sequence length="498" mass="54916">MLYPPNQPFYHHLGISNSASAGVLRKIGFFLLFVAHIALATRKSWIEPQRGRISRPNRYSRDVSEECPSNRPFVCYVFDELEKPYPELSGPKDTQCSPCAVSASQQCTEEWKFSAINGIRSQTMGCRPNLCKLGETTASDCIAPVTIDAINETVYFPFNLCTREMVASGRCDERSLSTIAYAPEVIPHTTKYFLQCDAGFVIPRIVVEANARDPRIQVTCIPSLQLAAGYKQTDQTTLGDNKYDVFDPMAPKYCPKGGRQSDVNDPTGTPPYYSLRRALSGPYATLMSEEETINYLVNLRPKNDSQPSIPNQPETPEDDTGNSTEPTNSEKKLRWKRSDRRSRQKRQGTPLPSVIYPRCIKTDRLPEDQGAIVEADELLDCAKNPFYKQFGIMALTVSKLLPCSEVDQNQKFCVVTRQTAAPVLPPTTVTPEEPEQLGLFLGIGAAALIAVLVVVGVVYVLKSGGRKKAEESPAADPKSESSDNSQAATPSQSEPTAA</sequence>
<proteinExistence type="predicted"/>
<feature type="compositionally biased region" description="Basic and acidic residues" evidence="1">
    <location>
        <begin position="467"/>
        <end position="481"/>
    </location>
</feature>
<accession>A0AA36CEK5</accession>
<dbReference type="AlphaFoldDB" id="A0AA36CEK5"/>
<protein>
    <submittedName>
        <fullName evidence="3">Uncharacterized protein</fullName>
    </submittedName>
</protein>
<dbReference type="EMBL" id="CATQJA010001283">
    <property type="protein sequence ID" value="CAJ0566639.1"/>
    <property type="molecule type" value="Genomic_DNA"/>
</dbReference>
<name>A0AA36CEK5_9BILA</name>
<feature type="region of interest" description="Disordered" evidence="1">
    <location>
        <begin position="251"/>
        <end position="270"/>
    </location>
</feature>
<evidence type="ECO:0000256" key="2">
    <source>
        <dbReference type="SAM" id="Phobius"/>
    </source>
</evidence>
<keyword evidence="2" id="KW-0472">Membrane</keyword>
<evidence type="ECO:0000313" key="3">
    <source>
        <dbReference type="EMBL" id="CAJ0566639.1"/>
    </source>
</evidence>
<comment type="caution">
    <text evidence="3">The sequence shown here is derived from an EMBL/GenBank/DDBJ whole genome shotgun (WGS) entry which is preliminary data.</text>
</comment>
<feature type="compositionally biased region" description="Basic residues" evidence="1">
    <location>
        <begin position="333"/>
        <end position="346"/>
    </location>
</feature>
<feature type="region of interest" description="Disordered" evidence="1">
    <location>
        <begin position="464"/>
        <end position="498"/>
    </location>
</feature>
<feature type="transmembrane region" description="Helical" evidence="2">
    <location>
        <begin position="437"/>
        <end position="461"/>
    </location>
</feature>
<feature type="compositionally biased region" description="Polar residues" evidence="1">
    <location>
        <begin position="304"/>
        <end position="314"/>
    </location>
</feature>
<feature type="region of interest" description="Disordered" evidence="1">
    <location>
        <begin position="300"/>
        <end position="353"/>
    </location>
</feature>
<feature type="compositionally biased region" description="Polar residues" evidence="1">
    <location>
        <begin position="482"/>
        <end position="498"/>
    </location>
</feature>
<keyword evidence="4" id="KW-1185">Reference proteome</keyword>
<dbReference type="Proteomes" id="UP001177023">
    <property type="component" value="Unassembled WGS sequence"/>
</dbReference>